<dbReference type="PANTHER" id="PTHR35813:SF1">
    <property type="entry name" value="INNER MEMBRANE PROTEIN YBAN"/>
    <property type="match status" value="1"/>
</dbReference>
<keyword evidence="1" id="KW-1133">Transmembrane helix</keyword>
<keyword evidence="1" id="KW-0812">Transmembrane</keyword>
<evidence type="ECO:0000313" key="2">
    <source>
        <dbReference type="EMBL" id="MBJ7536136.1"/>
    </source>
</evidence>
<dbReference type="Proteomes" id="UP000628710">
    <property type="component" value="Unassembled WGS sequence"/>
</dbReference>
<protein>
    <submittedName>
        <fullName evidence="2">YbaN family protein</fullName>
    </submittedName>
</protein>
<dbReference type="Pfam" id="PF04304">
    <property type="entry name" value="DUF454"/>
    <property type="match status" value="1"/>
</dbReference>
<sequence>MARGKVLIYQVIAVLSLIMAFVGILLPGIPAAEFILLCAWASAKSSPKINNFLHTNKYTGPILYNWNNGKVVSRKSKLISSFSMVLCSFFIIYHDVNLYLSVFAFSGMLIGFVWIWSRPEKVS</sequence>
<dbReference type="InterPro" id="IPR007401">
    <property type="entry name" value="DUF454"/>
</dbReference>
<accession>A0A934JQ25</accession>
<comment type="caution">
    <text evidence="2">The sequence shown here is derived from an EMBL/GenBank/DDBJ whole genome shotgun (WGS) entry which is preliminary data.</text>
</comment>
<feature type="transmembrane region" description="Helical" evidence="1">
    <location>
        <begin position="99"/>
        <end position="117"/>
    </location>
</feature>
<gene>
    <name evidence="2" type="ORF">I8J31_00435</name>
</gene>
<dbReference type="GO" id="GO:0005886">
    <property type="term" value="C:plasma membrane"/>
    <property type="evidence" value="ECO:0007669"/>
    <property type="project" value="TreeGrafter"/>
</dbReference>
<keyword evidence="1" id="KW-0472">Membrane</keyword>
<evidence type="ECO:0000313" key="3">
    <source>
        <dbReference type="Proteomes" id="UP000628710"/>
    </source>
</evidence>
<name>A0A934JQ25_9GAMM</name>
<proteinExistence type="predicted"/>
<evidence type="ECO:0000256" key="1">
    <source>
        <dbReference type="SAM" id="Phobius"/>
    </source>
</evidence>
<dbReference type="EMBL" id="JAEMNX010000001">
    <property type="protein sequence ID" value="MBJ7536136.1"/>
    <property type="molecule type" value="Genomic_DNA"/>
</dbReference>
<reference evidence="2" key="1">
    <citation type="submission" date="2020-12" db="EMBL/GenBank/DDBJ databases">
        <title>Marinomonas arctica sp. nov., a psychrotolerant bacterium isolated from the Arctic.</title>
        <authorList>
            <person name="Zhang Y."/>
        </authorList>
    </citation>
    <scope>NUCLEOTIDE SEQUENCE</scope>
    <source>
        <strain evidence="2">C1424</strain>
    </source>
</reference>
<feature type="transmembrane region" description="Helical" evidence="1">
    <location>
        <begin position="6"/>
        <end position="26"/>
    </location>
</feature>
<dbReference type="PANTHER" id="PTHR35813">
    <property type="entry name" value="INNER MEMBRANE PROTEIN YBAN"/>
    <property type="match status" value="1"/>
</dbReference>
<organism evidence="2 3">
    <name type="scientific">Marinomonas transparens</name>
    <dbReference type="NCBI Taxonomy" id="2795388"/>
    <lineage>
        <taxon>Bacteria</taxon>
        <taxon>Pseudomonadati</taxon>
        <taxon>Pseudomonadota</taxon>
        <taxon>Gammaproteobacteria</taxon>
        <taxon>Oceanospirillales</taxon>
        <taxon>Oceanospirillaceae</taxon>
        <taxon>Marinomonas</taxon>
    </lineage>
</organism>
<keyword evidence="3" id="KW-1185">Reference proteome</keyword>
<dbReference type="AlphaFoldDB" id="A0A934JQ25"/>